<dbReference type="Proteomes" id="UP000571183">
    <property type="component" value="Unassembled WGS sequence"/>
</dbReference>
<dbReference type="AlphaFoldDB" id="A0A840DEK9"/>
<dbReference type="PANTHER" id="PTHR40943:SF1">
    <property type="entry name" value="CYTOPLASMIC PROTEIN"/>
    <property type="match status" value="1"/>
</dbReference>
<reference evidence="3 4" key="1">
    <citation type="submission" date="2020-08" db="EMBL/GenBank/DDBJ databases">
        <title>Sequencing the genomes of 1000 actinobacteria strains.</title>
        <authorList>
            <person name="Klenk H.-P."/>
        </authorList>
    </citation>
    <scope>NUCLEOTIDE SEQUENCE [LARGE SCALE GENOMIC DNA]</scope>
    <source>
        <strain evidence="3 4">DSM 27064</strain>
    </source>
</reference>
<dbReference type="InterPro" id="IPR008579">
    <property type="entry name" value="UGlyAH_Cupin_dom"/>
</dbReference>
<proteinExistence type="predicted"/>
<accession>A0A840DEK9</accession>
<dbReference type="Gene3D" id="2.60.120.10">
    <property type="entry name" value="Jelly Rolls"/>
    <property type="match status" value="1"/>
</dbReference>
<dbReference type="InterPro" id="IPR011051">
    <property type="entry name" value="RmlC_Cupin_sf"/>
</dbReference>
<evidence type="ECO:0000313" key="4">
    <source>
        <dbReference type="Proteomes" id="UP000571183"/>
    </source>
</evidence>
<evidence type="ECO:0000256" key="1">
    <source>
        <dbReference type="SAM" id="MobiDB-lite"/>
    </source>
</evidence>
<organism evidence="3 4">
    <name type="scientific">Canibacter oris</name>
    <dbReference type="NCBI Taxonomy" id="1365628"/>
    <lineage>
        <taxon>Bacteria</taxon>
        <taxon>Bacillati</taxon>
        <taxon>Actinomycetota</taxon>
        <taxon>Actinomycetes</taxon>
        <taxon>Micrococcales</taxon>
        <taxon>Microbacteriaceae</taxon>
        <taxon>Canibacter</taxon>
    </lineage>
</organism>
<dbReference type="RefSeq" id="WP_183304275.1">
    <property type="nucleotide sequence ID" value="NZ_JACIFD010000003.1"/>
</dbReference>
<feature type="region of interest" description="Disordered" evidence="1">
    <location>
        <begin position="1"/>
        <end position="35"/>
    </location>
</feature>
<feature type="domain" description="(S)-ureidoglycine aminohydrolase cupin" evidence="2">
    <location>
        <begin position="43"/>
        <end position="113"/>
    </location>
</feature>
<dbReference type="SUPFAM" id="SSF51182">
    <property type="entry name" value="RmlC-like cupins"/>
    <property type="match status" value="1"/>
</dbReference>
<comment type="caution">
    <text evidence="3">The sequence shown here is derived from an EMBL/GenBank/DDBJ whole genome shotgun (WGS) entry which is preliminary data.</text>
</comment>
<dbReference type="InterPro" id="IPR014710">
    <property type="entry name" value="RmlC-like_jellyroll"/>
</dbReference>
<evidence type="ECO:0000259" key="2">
    <source>
        <dbReference type="Pfam" id="PF05899"/>
    </source>
</evidence>
<dbReference type="Pfam" id="PF05899">
    <property type="entry name" value="Cupin_3"/>
    <property type="match status" value="1"/>
</dbReference>
<dbReference type="PANTHER" id="PTHR40943">
    <property type="entry name" value="CYTOPLASMIC PROTEIN-RELATED"/>
    <property type="match status" value="1"/>
</dbReference>
<name>A0A840DEK9_9MICO</name>
<dbReference type="CDD" id="cd02227">
    <property type="entry name" value="cupin_TM1112-like"/>
    <property type="match status" value="1"/>
</dbReference>
<protein>
    <recommendedName>
        <fullName evidence="2">(S)-ureidoglycine aminohydrolase cupin domain-containing protein</fullName>
    </recommendedName>
</protein>
<keyword evidence="4" id="KW-1185">Reference proteome</keyword>
<evidence type="ECO:0000313" key="3">
    <source>
        <dbReference type="EMBL" id="MBB4071090.1"/>
    </source>
</evidence>
<dbReference type="EMBL" id="JACIFD010000003">
    <property type="protein sequence ID" value="MBB4071090.1"/>
    <property type="molecule type" value="Genomic_DNA"/>
</dbReference>
<sequence length="118" mass="12595">MSETIDTAGLQQVPGVDLGTPQPKPTATTPGLTEATLPVWSGGKIETGVWECGVGSFTAVRDGYTEICYLISGEVTITAEGAEPRTYRGGDIVVMPSGWRGTWDVHTPVRKHYTVVDD</sequence>
<gene>
    <name evidence="3" type="ORF">F5897_000378</name>
</gene>